<dbReference type="GO" id="GO:0005886">
    <property type="term" value="C:plasma membrane"/>
    <property type="evidence" value="ECO:0007669"/>
    <property type="project" value="UniProtKB-SubCell"/>
</dbReference>
<proteinExistence type="predicted"/>
<dbReference type="Pfam" id="PF00563">
    <property type="entry name" value="EAL"/>
    <property type="match status" value="1"/>
</dbReference>
<sequence>MSEARKWRAKKRFLFSVFPLCVFVVFLCVFSWGYRAVQQRVIDDSAAIILNRVSEVAAEFRSALDHLNDKYSGVSCTQDVVRQLKNDLWKYEFIREIGITHHGLMTCTSSGAVLPPAHVPVPQVVTQIGTGLMFNNSTLLGKGIATDVITRGDIVLFISPMMMETMDRNVREHGLMLSLVQQDTGKVIRQSGTLPAGRLHDRLGLKRNVYGIERCGPQGSICVRISAVLNDATDLPAWGLVALVCTGLGAGLAASYLLFFYRRRRVSMDVRLKRAIRNESFSLVYQPIVRTVTGEIVGFEALIRWRDSLLGDVSPDTFIPLAEQTGQVQAITRLVTKMALREISDTLKKHNLFVSINVIPDDIRDVTFIDYLSESVNIVGLSPQQVVLEITERANASTEDVDSGMRVLRNRGFSIAIDDFGTGYSNISWLTSNNYDKIKIDKFITNAIGTDSINNKTLMNLIVLLREIEKDIVFEGVEHRYQVHFISREIPKSFSQGWYFYRPLDKTMAATVVASH</sequence>
<comment type="caution">
    <text evidence="12">The sequence shown here is derived from an EMBL/GenBank/DDBJ whole genome shotgun (WGS) entry which is preliminary data.</text>
</comment>
<dbReference type="PANTHER" id="PTHR33121">
    <property type="entry name" value="CYCLIC DI-GMP PHOSPHODIESTERASE PDEF"/>
    <property type="match status" value="1"/>
</dbReference>
<evidence type="ECO:0000256" key="2">
    <source>
        <dbReference type="ARBA" id="ARBA00012282"/>
    </source>
</evidence>
<keyword evidence="13" id="KW-1185">Reference proteome</keyword>
<evidence type="ECO:0000256" key="4">
    <source>
        <dbReference type="ARBA" id="ARBA00022636"/>
    </source>
</evidence>
<keyword evidence="5 10" id="KW-0812">Transmembrane</keyword>
<feature type="transmembrane region" description="Helical" evidence="10">
    <location>
        <begin position="237"/>
        <end position="261"/>
    </location>
</feature>
<evidence type="ECO:0000256" key="1">
    <source>
        <dbReference type="ARBA" id="ARBA00004651"/>
    </source>
</evidence>
<dbReference type="InterPro" id="IPR001633">
    <property type="entry name" value="EAL_dom"/>
</dbReference>
<evidence type="ECO:0000256" key="9">
    <source>
        <dbReference type="ARBA" id="ARBA00034290"/>
    </source>
</evidence>
<dbReference type="SUPFAM" id="SSF141868">
    <property type="entry name" value="EAL domain-like"/>
    <property type="match status" value="1"/>
</dbReference>
<evidence type="ECO:0000256" key="6">
    <source>
        <dbReference type="ARBA" id="ARBA00022801"/>
    </source>
</evidence>
<gene>
    <name evidence="12" type="ORF">DES37_102255</name>
</gene>
<dbReference type="AlphaFoldDB" id="A0A317Q652"/>
<evidence type="ECO:0000256" key="8">
    <source>
        <dbReference type="ARBA" id="ARBA00023136"/>
    </source>
</evidence>
<organism evidence="12 13">
    <name type="scientific">Mangrovibacter plantisponsor</name>
    <dbReference type="NCBI Taxonomy" id="451513"/>
    <lineage>
        <taxon>Bacteria</taxon>
        <taxon>Pseudomonadati</taxon>
        <taxon>Pseudomonadota</taxon>
        <taxon>Gammaproteobacteria</taxon>
        <taxon>Enterobacterales</taxon>
        <taxon>Enterobacteriaceae</taxon>
        <taxon>Mangrovibacter</taxon>
    </lineage>
</organism>
<evidence type="ECO:0000313" key="12">
    <source>
        <dbReference type="EMBL" id="PWW11647.1"/>
    </source>
</evidence>
<dbReference type="RefSeq" id="WP_170123723.1">
    <property type="nucleotide sequence ID" value="NZ_QGTS01000002.1"/>
</dbReference>
<keyword evidence="4" id="KW-0973">c-di-GMP</keyword>
<dbReference type="SMART" id="SM00052">
    <property type="entry name" value="EAL"/>
    <property type="match status" value="1"/>
</dbReference>
<keyword evidence="3" id="KW-1003">Cell membrane</keyword>
<comment type="subcellular location">
    <subcellularLocation>
        <location evidence="1">Cell membrane</location>
        <topology evidence="1">Multi-pass membrane protein</topology>
    </subcellularLocation>
</comment>
<feature type="transmembrane region" description="Helical" evidence="10">
    <location>
        <begin position="12"/>
        <end position="34"/>
    </location>
</feature>
<protein>
    <recommendedName>
        <fullName evidence="2">cyclic-guanylate-specific phosphodiesterase</fullName>
        <ecNumber evidence="2">3.1.4.52</ecNumber>
    </recommendedName>
</protein>
<dbReference type="GO" id="GO:0071111">
    <property type="term" value="F:cyclic-guanylate-specific phosphodiesterase activity"/>
    <property type="evidence" value="ECO:0007669"/>
    <property type="project" value="UniProtKB-EC"/>
</dbReference>
<dbReference type="PROSITE" id="PS50883">
    <property type="entry name" value="EAL"/>
    <property type="match status" value="1"/>
</dbReference>
<dbReference type="CDD" id="cd01948">
    <property type="entry name" value="EAL"/>
    <property type="match status" value="1"/>
</dbReference>
<keyword evidence="6" id="KW-0378">Hydrolase</keyword>
<keyword evidence="8 10" id="KW-0472">Membrane</keyword>
<dbReference type="Gene3D" id="3.20.20.450">
    <property type="entry name" value="EAL domain"/>
    <property type="match status" value="1"/>
</dbReference>
<evidence type="ECO:0000256" key="10">
    <source>
        <dbReference type="SAM" id="Phobius"/>
    </source>
</evidence>
<dbReference type="PANTHER" id="PTHR33121:SF79">
    <property type="entry name" value="CYCLIC DI-GMP PHOSPHODIESTERASE PDED-RELATED"/>
    <property type="match status" value="1"/>
</dbReference>
<dbReference type="InterPro" id="IPR035919">
    <property type="entry name" value="EAL_sf"/>
</dbReference>
<evidence type="ECO:0000259" key="11">
    <source>
        <dbReference type="PROSITE" id="PS50883"/>
    </source>
</evidence>
<dbReference type="InterPro" id="IPR024744">
    <property type="entry name" value="CSS-motif_dom"/>
</dbReference>
<evidence type="ECO:0000256" key="5">
    <source>
        <dbReference type="ARBA" id="ARBA00022692"/>
    </source>
</evidence>
<feature type="domain" description="EAL" evidence="11">
    <location>
        <begin position="265"/>
        <end position="516"/>
    </location>
</feature>
<evidence type="ECO:0000256" key="7">
    <source>
        <dbReference type="ARBA" id="ARBA00022989"/>
    </source>
</evidence>
<reference evidence="12 13" key="1">
    <citation type="submission" date="2018-05" db="EMBL/GenBank/DDBJ databases">
        <title>Genomic Encyclopedia of Type Strains, Phase IV (KMG-IV): sequencing the most valuable type-strain genomes for metagenomic binning, comparative biology and taxonomic classification.</title>
        <authorList>
            <person name="Goeker M."/>
        </authorList>
    </citation>
    <scope>NUCLEOTIDE SEQUENCE [LARGE SCALE GENOMIC DNA]</scope>
    <source>
        <strain evidence="12 13">DSM 19579</strain>
    </source>
</reference>
<dbReference type="EMBL" id="QGTS01000002">
    <property type="protein sequence ID" value="PWW11647.1"/>
    <property type="molecule type" value="Genomic_DNA"/>
</dbReference>
<dbReference type="InterPro" id="IPR050706">
    <property type="entry name" value="Cyclic-di-GMP_PDE-like"/>
</dbReference>
<name>A0A317Q652_9ENTR</name>
<dbReference type="Proteomes" id="UP000246744">
    <property type="component" value="Unassembled WGS sequence"/>
</dbReference>
<dbReference type="Pfam" id="PF12792">
    <property type="entry name" value="CSS-motif"/>
    <property type="match status" value="1"/>
</dbReference>
<keyword evidence="7 10" id="KW-1133">Transmembrane helix</keyword>
<dbReference type="EC" id="3.1.4.52" evidence="2"/>
<evidence type="ECO:0000313" key="13">
    <source>
        <dbReference type="Proteomes" id="UP000246744"/>
    </source>
</evidence>
<comment type="catalytic activity">
    <reaction evidence="9">
        <text>3',3'-c-di-GMP + H2O = 5'-phosphoguanylyl(3'-&gt;5')guanosine + H(+)</text>
        <dbReference type="Rhea" id="RHEA:24902"/>
        <dbReference type="ChEBI" id="CHEBI:15377"/>
        <dbReference type="ChEBI" id="CHEBI:15378"/>
        <dbReference type="ChEBI" id="CHEBI:58754"/>
        <dbReference type="ChEBI" id="CHEBI:58805"/>
        <dbReference type="EC" id="3.1.4.52"/>
    </reaction>
</comment>
<evidence type="ECO:0000256" key="3">
    <source>
        <dbReference type="ARBA" id="ARBA00022475"/>
    </source>
</evidence>
<accession>A0A317Q652</accession>